<evidence type="ECO:0000313" key="7">
    <source>
        <dbReference type="Proteomes" id="UP000245865"/>
    </source>
</evidence>
<evidence type="ECO:0000256" key="1">
    <source>
        <dbReference type="ARBA" id="ARBA00025604"/>
    </source>
</evidence>
<dbReference type="GO" id="GO:0005829">
    <property type="term" value="C:cytosol"/>
    <property type="evidence" value="ECO:0007669"/>
    <property type="project" value="TreeGrafter"/>
</dbReference>
<dbReference type="GO" id="GO:0003729">
    <property type="term" value="F:mRNA binding"/>
    <property type="evidence" value="ECO:0007669"/>
    <property type="project" value="UniProtKB-ARBA"/>
</dbReference>
<dbReference type="Gene3D" id="3.30.420.140">
    <property type="entry name" value="YqgF/RNase H-like domain"/>
    <property type="match status" value="1"/>
</dbReference>
<accession>A0A316J751</accession>
<dbReference type="Gene3D" id="1.10.10.650">
    <property type="entry name" value="RuvA domain 2-like"/>
    <property type="match status" value="1"/>
</dbReference>
<protein>
    <recommendedName>
        <fullName evidence="2">Small ribosomal subunit protein bS1</fullName>
    </recommendedName>
    <alternativeName>
        <fullName evidence="3">30S ribosomal protein S1</fullName>
    </alternativeName>
</protein>
<dbReference type="Pfam" id="PF22706">
    <property type="entry name" value="Tex_central_region"/>
    <property type="match status" value="1"/>
</dbReference>
<dbReference type="OrthoDB" id="9804714at2"/>
<dbReference type="Gene3D" id="1.10.150.310">
    <property type="entry name" value="Tex RuvX-like domain-like"/>
    <property type="match status" value="1"/>
</dbReference>
<comment type="function">
    <text evidence="1">Binds mRNA; thus facilitating recognition of the initiation point. It is needed to translate mRNA with a short Shine-Dalgarno (SD) purine-rich sequence.</text>
</comment>
<dbReference type="SUPFAM" id="SSF53098">
    <property type="entry name" value="Ribonuclease H-like"/>
    <property type="match status" value="1"/>
</dbReference>
<dbReference type="FunFam" id="3.30.420.140:FF:000001">
    <property type="entry name" value="RNA-binding transcriptional accessory protein"/>
    <property type="match status" value="1"/>
</dbReference>
<keyword evidence="7" id="KW-1185">Reference proteome</keyword>
<dbReference type="SUPFAM" id="SSF50249">
    <property type="entry name" value="Nucleic acid-binding proteins"/>
    <property type="match status" value="1"/>
</dbReference>
<evidence type="ECO:0000259" key="5">
    <source>
        <dbReference type="PROSITE" id="PS50126"/>
    </source>
</evidence>
<dbReference type="InterPro" id="IPR055179">
    <property type="entry name" value="Tex-like_central_region"/>
</dbReference>
<dbReference type="RefSeq" id="WP_109707428.1">
    <property type="nucleotide sequence ID" value="NZ_QGDB01000005.1"/>
</dbReference>
<dbReference type="Proteomes" id="UP000245865">
    <property type="component" value="Unassembled WGS sequence"/>
</dbReference>
<dbReference type="Gene3D" id="1.10.3500.10">
    <property type="entry name" value="Tex N-terminal region-like"/>
    <property type="match status" value="1"/>
</dbReference>
<evidence type="ECO:0000256" key="3">
    <source>
        <dbReference type="ARBA" id="ARBA00035517"/>
    </source>
</evidence>
<proteinExistence type="predicted"/>
<dbReference type="FunFam" id="2.40.50.140:FF:000051">
    <property type="entry name" value="RNA-binding transcriptional accessory protein"/>
    <property type="match status" value="1"/>
</dbReference>
<dbReference type="CDD" id="cd05685">
    <property type="entry name" value="S1_Tex"/>
    <property type="match status" value="1"/>
</dbReference>
<dbReference type="Pfam" id="PF00575">
    <property type="entry name" value="S1"/>
    <property type="match status" value="1"/>
</dbReference>
<dbReference type="FunFam" id="1.10.150.310:FF:000001">
    <property type="entry name" value="RNA-binding transcriptional accessory protein"/>
    <property type="match status" value="1"/>
</dbReference>
<dbReference type="SUPFAM" id="SSF158832">
    <property type="entry name" value="Tex N-terminal region-like"/>
    <property type="match status" value="1"/>
</dbReference>
<dbReference type="Gene3D" id="2.40.50.140">
    <property type="entry name" value="Nucleic acid-binding proteins"/>
    <property type="match status" value="1"/>
</dbReference>
<dbReference type="InterPro" id="IPR044146">
    <property type="entry name" value="S1_Tex"/>
</dbReference>
<evidence type="ECO:0000256" key="2">
    <source>
        <dbReference type="ARBA" id="ARBA00035293"/>
    </source>
</evidence>
<dbReference type="InterPro" id="IPR006641">
    <property type="entry name" value="YqgF/RNaseH-like_dom"/>
</dbReference>
<dbReference type="Pfam" id="PF12836">
    <property type="entry name" value="HHH_3"/>
    <property type="match status" value="1"/>
</dbReference>
<dbReference type="PANTHER" id="PTHR10724:SF10">
    <property type="entry name" value="S1 RNA-BINDING DOMAIN-CONTAINING PROTEIN 1"/>
    <property type="match status" value="1"/>
</dbReference>
<dbReference type="InterPro" id="IPR018974">
    <property type="entry name" value="Tex-like_N"/>
</dbReference>
<dbReference type="GO" id="GO:0006412">
    <property type="term" value="P:translation"/>
    <property type="evidence" value="ECO:0007669"/>
    <property type="project" value="TreeGrafter"/>
</dbReference>
<dbReference type="InterPro" id="IPR037027">
    <property type="entry name" value="YqgF/RNaseH-like_dom_sf"/>
</dbReference>
<dbReference type="PANTHER" id="PTHR10724">
    <property type="entry name" value="30S RIBOSOMAL PROTEIN S1"/>
    <property type="match status" value="1"/>
</dbReference>
<dbReference type="GO" id="GO:0003735">
    <property type="term" value="F:structural constituent of ribosome"/>
    <property type="evidence" value="ECO:0007669"/>
    <property type="project" value="TreeGrafter"/>
</dbReference>
<dbReference type="Pfam" id="PF17674">
    <property type="entry name" value="HHH_9"/>
    <property type="match status" value="1"/>
</dbReference>
<sequence length="766" mass="83069">MADDIKRIAGIIAAEINATPDQAIAAIGLLDEGATVPFVARYRKEVTGGLDDTQLRQLSERLSYLRELEARRNSILESIRGQGKLTPELELKIAGVETKAELEDLYLPYKPKRRTRAQIARERGLGPLAEAILDDRSLVPSDIAAQYVTGEVADVKAALDGARDIIAENFSENAELLGNLRNYLKDRAVLRSRGIDGKEAAGAKFSDYFDHSERWATVAGHRALAMLRGRNEDFLSLDIEVDADDASPVKPVERKIAAAYNIGATLPGDRWLMEVVGWAWRVKLSLSLSLDLMRDLRERAEEEAINVFARNLKDLLLAAPAGSRATMGLDPGIRTGVKVAVVDGTGKLLDTTTVYPFPPRNDLRGTQAELASLVRKHKVELIAIGNGTGSRETERLVIDMLSDMPAPKPLKVIVSEAGASVYSASETAAAEFPQLDVSLRGAVSIARRLQDPLAELVKIEPKSIGVGQYQHDVDQIRLARALDAVVEDAVNAVGVDLNTASASLLARVSGLGQSLAEAIVAHRNEAGAFKNRKELLKVARLGNRTFEQCAGFLRIANGTEPLDASSVHPEAYGVAKKIVSACGRDVRSLMGDSAALKALDPRVFVDERFGLPTVRDIIAELDKPGRDPRPEFKTATFADGIDDIKDLKPGMMLEGTVTNVAAFGAFVDIGVHQDGLVHVSQLADRFIKDPHEVVKAGDVVKVRVVEVDVPRKRIGLSMRRDAEPAPSRGPSNRDQRPTKSFTPQRKQEQPATGGLGAALLEAMKKK</sequence>
<dbReference type="SMART" id="SM00732">
    <property type="entry name" value="YqgFc"/>
    <property type="match status" value="1"/>
</dbReference>
<gene>
    <name evidence="6" type="ORF">DKP76_14060</name>
</gene>
<evidence type="ECO:0000313" key="6">
    <source>
        <dbReference type="EMBL" id="PWL17146.1"/>
    </source>
</evidence>
<dbReference type="InterPro" id="IPR012340">
    <property type="entry name" value="NA-bd_OB-fold"/>
</dbReference>
<dbReference type="Pfam" id="PF09371">
    <property type="entry name" value="Tex_N"/>
    <property type="match status" value="1"/>
</dbReference>
<dbReference type="InterPro" id="IPR010994">
    <property type="entry name" value="RuvA_2-like"/>
</dbReference>
<name>A0A316J751_9HYPH</name>
<dbReference type="InterPro" id="IPR023319">
    <property type="entry name" value="Tex-like_HTH_dom_sf"/>
</dbReference>
<dbReference type="InterPro" id="IPR032639">
    <property type="entry name" value="Tex_YqgF"/>
</dbReference>
<dbReference type="SUPFAM" id="SSF47781">
    <property type="entry name" value="RuvA domain 2-like"/>
    <property type="match status" value="2"/>
</dbReference>
<dbReference type="AlphaFoldDB" id="A0A316J751"/>
<dbReference type="InterPro" id="IPR003029">
    <property type="entry name" value="S1_domain"/>
</dbReference>
<dbReference type="GO" id="GO:0006139">
    <property type="term" value="P:nucleobase-containing compound metabolic process"/>
    <property type="evidence" value="ECO:0007669"/>
    <property type="project" value="InterPro"/>
</dbReference>
<dbReference type="InterPro" id="IPR050437">
    <property type="entry name" value="Ribos_protein_bS1-like"/>
</dbReference>
<dbReference type="SMART" id="SM00316">
    <property type="entry name" value="S1"/>
    <property type="match status" value="1"/>
</dbReference>
<dbReference type="InterPro" id="IPR012337">
    <property type="entry name" value="RNaseH-like_sf"/>
</dbReference>
<feature type="domain" description="S1 motif" evidence="5">
    <location>
        <begin position="650"/>
        <end position="719"/>
    </location>
</feature>
<dbReference type="Pfam" id="PF16921">
    <property type="entry name" value="Tex_YqgF"/>
    <property type="match status" value="1"/>
</dbReference>
<organism evidence="6 7">
    <name type="scientific">Falsochrobactrum shanghaiense</name>
    <dbReference type="NCBI Taxonomy" id="2201899"/>
    <lineage>
        <taxon>Bacteria</taxon>
        <taxon>Pseudomonadati</taxon>
        <taxon>Pseudomonadota</taxon>
        <taxon>Alphaproteobacteria</taxon>
        <taxon>Hyphomicrobiales</taxon>
        <taxon>Brucellaceae</taxon>
        <taxon>Falsochrobactrum</taxon>
    </lineage>
</organism>
<reference evidence="6 7" key="1">
    <citation type="submission" date="2018-05" db="EMBL/GenBank/DDBJ databases">
        <title>Comparative genomic sequence analysis between strain HN4 and CCM 8460T (Falsochrobactrum ovis) will provide more evidence to prove that HN4 is a new species of Falsochrobactrum.</title>
        <authorList>
            <person name="Lyu W."/>
            <person name="Sun L."/>
            <person name="Yao L."/>
        </authorList>
    </citation>
    <scope>NUCLEOTIDE SEQUENCE [LARGE SCALE GENOMIC DNA]</scope>
    <source>
        <strain evidence="6 7">HN4</strain>
    </source>
</reference>
<dbReference type="InterPro" id="IPR023323">
    <property type="entry name" value="Tex-like_dom_sf"/>
</dbReference>
<dbReference type="EMBL" id="QGDB01000005">
    <property type="protein sequence ID" value="PWL17146.1"/>
    <property type="molecule type" value="Genomic_DNA"/>
</dbReference>
<comment type="caution">
    <text evidence="6">The sequence shown here is derived from an EMBL/GenBank/DDBJ whole genome shotgun (WGS) entry which is preliminary data.</text>
</comment>
<dbReference type="InterPro" id="IPR041692">
    <property type="entry name" value="HHH_9"/>
</dbReference>
<feature type="region of interest" description="Disordered" evidence="4">
    <location>
        <begin position="716"/>
        <end position="757"/>
    </location>
</feature>
<dbReference type="PROSITE" id="PS50126">
    <property type="entry name" value="S1"/>
    <property type="match status" value="1"/>
</dbReference>
<evidence type="ECO:0000256" key="4">
    <source>
        <dbReference type="SAM" id="MobiDB-lite"/>
    </source>
</evidence>
<dbReference type="FunFam" id="1.10.10.650:FF:000001">
    <property type="entry name" value="S1 RNA-binding domain 1"/>
    <property type="match status" value="1"/>
</dbReference>